<evidence type="ECO:0000259" key="1">
    <source>
        <dbReference type="Pfam" id="PF06283"/>
    </source>
</evidence>
<keyword evidence="3" id="KW-1185">Reference proteome</keyword>
<gene>
    <name evidence="2" type="ORF">LPB144_10805</name>
</gene>
<dbReference type="PANTHER" id="PTHR40469:SF2">
    <property type="entry name" value="GALACTOSE-BINDING DOMAIN-LIKE SUPERFAMILY PROTEIN"/>
    <property type="match status" value="1"/>
</dbReference>
<dbReference type="SUPFAM" id="SSF52317">
    <property type="entry name" value="Class I glutamine amidotransferase-like"/>
    <property type="match status" value="1"/>
</dbReference>
<organism evidence="2 3">
    <name type="scientific">Christiangramia salexigens</name>
    <dbReference type="NCBI Taxonomy" id="1913577"/>
    <lineage>
        <taxon>Bacteria</taxon>
        <taxon>Pseudomonadati</taxon>
        <taxon>Bacteroidota</taxon>
        <taxon>Flavobacteriia</taxon>
        <taxon>Flavobacteriales</taxon>
        <taxon>Flavobacteriaceae</taxon>
        <taxon>Christiangramia</taxon>
    </lineage>
</organism>
<dbReference type="InterPro" id="IPR029062">
    <property type="entry name" value="Class_I_gatase-like"/>
</dbReference>
<reference evidence="2 3" key="1">
    <citation type="submission" date="2016-11" db="EMBL/GenBank/DDBJ databases">
        <title>Gramella sp. LPB0144 isolated from marine environment.</title>
        <authorList>
            <person name="Kim E."/>
            <person name="Yi H."/>
        </authorList>
    </citation>
    <scope>NUCLEOTIDE SEQUENCE [LARGE SCALE GENOMIC DNA]</scope>
    <source>
        <strain evidence="2 3">LPB0144</strain>
    </source>
</reference>
<evidence type="ECO:0000313" key="3">
    <source>
        <dbReference type="Proteomes" id="UP000182510"/>
    </source>
</evidence>
<dbReference type="OrthoDB" id="9816308at2"/>
<sequence length="242" mass="27878">MRLLFPVLILILFYGQITAQKQVLVFHETQGYYHKSIPKGIKTIRNLGKQHDFEVLSTDDSNIFIKDRMEDIDLVIFLNTTGDVLNMREQMAFKDYIQAGGNFFGIHSAADTEYEWAWYGKLVGAYFKNHPPPGRAKIKLVNKDNPMVSHLPETWVRTDEWYNYYNLQDDIEVLLNLEESSYKGGENGDFHPIAWYKETGYGGVSIYTGGGHTAKSFTEALFREHLLRSILFALKSEHSIKP</sequence>
<evidence type="ECO:0000313" key="2">
    <source>
        <dbReference type="EMBL" id="APG60866.1"/>
    </source>
</evidence>
<dbReference type="KEGG" id="grl:LPB144_10805"/>
<dbReference type="RefSeq" id="WP_072553554.1">
    <property type="nucleotide sequence ID" value="NZ_CP018153.1"/>
</dbReference>
<dbReference type="Gene3D" id="3.40.50.880">
    <property type="match status" value="1"/>
</dbReference>
<name>A0A1L3J6V8_9FLAO</name>
<dbReference type="InterPro" id="IPR029010">
    <property type="entry name" value="ThuA-like"/>
</dbReference>
<feature type="domain" description="ThuA-like" evidence="1">
    <location>
        <begin position="22"/>
        <end position="233"/>
    </location>
</feature>
<proteinExistence type="predicted"/>
<protein>
    <submittedName>
        <fullName evidence="2">Crp/Fnr family transcriptional regulator</fullName>
    </submittedName>
</protein>
<dbReference type="Pfam" id="PF06283">
    <property type="entry name" value="ThuA"/>
    <property type="match status" value="1"/>
</dbReference>
<dbReference type="STRING" id="1913577.LPB144_10805"/>
<dbReference type="AlphaFoldDB" id="A0A1L3J6V8"/>
<dbReference type="PANTHER" id="PTHR40469">
    <property type="entry name" value="SECRETED GLYCOSYL HYDROLASE"/>
    <property type="match status" value="1"/>
</dbReference>
<dbReference type="EMBL" id="CP018153">
    <property type="protein sequence ID" value="APG60866.1"/>
    <property type="molecule type" value="Genomic_DNA"/>
</dbReference>
<accession>A0A1L3J6V8</accession>
<dbReference type="Proteomes" id="UP000182510">
    <property type="component" value="Chromosome"/>
</dbReference>